<dbReference type="GO" id="GO:0006261">
    <property type="term" value="P:DNA-templated DNA replication"/>
    <property type="evidence" value="ECO:0007669"/>
    <property type="project" value="TreeGrafter"/>
</dbReference>
<dbReference type="EMBL" id="LLXI01000255">
    <property type="protein sequence ID" value="PKY43459.1"/>
    <property type="molecule type" value="Genomic_DNA"/>
</dbReference>
<dbReference type="VEuPathDB" id="FungiDB:FUN_011204"/>
<gene>
    <name evidence="11" type="ORF">RhiirA4_418282</name>
</gene>
<dbReference type="InterPro" id="IPR006133">
    <property type="entry name" value="DNA-dir_DNA_pol_B_exonuc"/>
</dbReference>
<keyword evidence="8" id="KW-0175">Coiled coil</keyword>
<evidence type="ECO:0000256" key="2">
    <source>
        <dbReference type="ARBA" id="ARBA00022679"/>
    </source>
</evidence>
<evidence type="ECO:0000313" key="11">
    <source>
        <dbReference type="EMBL" id="PKY43459.1"/>
    </source>
</evidence>
<evidence type="ECO:0000259" key="10">
    <source>
        <dbReference type="Pfam" id="PF03104"/>
    </source>
</evidence>
<keyword evidence="12" id="KW-1185">Reference proteome</keyword>
<keyword evidence="2 7" id="KW-0808">Transferase</keyword>
<keyword evidence="7" id="KW-0235">DNA replication</keyword>
<dbReference type="InterPro" id="IPR042087">
    <property type="entry name" value="DNA_pol_B_thumb"/>
</dbReference>
<dbReference type="PANTHER" id="PTHR10322">
    <property type="entry name" value="DNA POLYMERASE CATALYTIC SUBUNIT"/>
    <property type="match status" value="1"/>
</dbReference>
<evidence type="ECO:0000256" key="7">
    <source>
        <dbReference type="RuleBase" id="RU000442"/>
    </source>
</evidence>
<comment type="similarity">
    <text evidence="1 7">Belongs to the DNA polymerase type-B family.</text>
</comment>
<keyword evidence="3 7" id="KW-0548">Nucleotidyltransferase</keyword>
<dbReference type="InterPro" id="IPR036397">
    <property type="entry name" value="RNaseH_sf"/>
</dbReference>
<dbReference type="VEuPathDB" id="FungiDB:RhiirFUN_011355"/>
<evidence type="ECO:0000256" key="3">
    <source>
        <dbReference type="ARBA" id="ARBA00022695"/>
    </source>
</evidence>
<dbReference type="Proteomes" id="UP000234323">
    <property type="component" value="Unassembled WGS sequence"/>
</dbReference>
<evidence type="ECO:0000313" key="12">
    <source>
        <dbReference type="Proteomes" id="UP000234323"/>
    </source>
</evidence>
<dbReference type="SUPFAM" id="SSF53098">
    <property type="entry name" value="Ribonuclease H-like"/>
    <property type="match status" value="1"/>
</dbReference>
<organism evidence="11 12">
    <name type="scientific">Rhizophagus irregularis</name>
    <dbReference type="NCBI Taxonomy" id="588596"/>
    <lineage>
        <taxon>Eukaryota</taxon>
        <taxon>Fungi</taxon>
        <taxon>Fungi incertae sedis</taxon>
        <taxon>Mucoromycota</taxon>
        <taxon>Glomeromycotina</taxon>
        <taxon>Glomeromycetes</taxon>
        <taxon>Glomerales</taxon>
        <taxon>Glomeraceae</taxon>
        <taxon>Rhizophagus</taxon>
    </lineage>
</organism>
<feature type="domain" description="DNA-directed DNA polymerase family B multifunctional" evidence="9">
    <location>
        <begin position="522"/>
        <end position="753"/>
    </location>
</feature>
<keyword evidence="4 7" id="KW-0239">DNA-directed DNA polymerase</keyword>
<comment type="catalytic activity">
    <reaction evidence="6 7">
        <text>DNA(n) + a 2'-deoxyribonucleoside 5'-triphosphate = DNA(n+1) + diphosphate</text>
        <dbReference type="Rhea" id="RHEA:22508"/>
        <dbReference type="Rhea" id="RHEA-COMP:17339"/>
        <dbReference type="Rhea" id="RHEA-COMP:17340"/>
        <dbReference type="ChEBI" id="CHEBI:33019"/>
        <dbReference type="ChEBI" id="CHEBI:61560"/>
        <dbReference type="ChEBI" id="CHEBI:173112"/>
        <dbReference type="EC" id="2.7.7.7"/>
    </reaction>
</comment>
<dbReference type="InterPro" id="IPR043502">
    <property type="entry name" value="DNA/RNA_pol_sf"/>
</dbReference>
<dbReference type="Gene3D" id="1.10.132.60">
    <property type="entry name" value="DNA polymerase family B, C-terminal domain"/>
    <property type="match status" value="1"/>
</dbReference>
<sequence length="1234" mass="143088">MPVDIEETKEYINQIPHYVLRLYGPLVNGQKAVVTLTGIKVFFDIRVPDNANISKFWSKIKDILSNGKDNGGGTINMSLIRMECIRAYPIRGFHAEKKFYLRVSTPNKEQRFTALEIIREYNSQVDVSYPEFRLETASDDKGAYYRKVAREYRIPLSGWCLMKDYKYNFSAPYYTRSHLCPHAFYVHIDNFRPIEDAEHLESLYKIYPSSLIFRDRTLVLTWDIETYGPSGEFPKAERDTDQVFMICMTLHWKDDPTPLCRICLVDLETSPDPRWITIICGNQTNLLKAFALCWKAFAPDIQLGFNDSGYDWPFIVEKATKFKVLEWMVQRMSANPRKKANAHSILTWNYYGGEGEPFNNNFFRNSGKWGGRAKSQGDSSRKNNCSKGMRQAVEIKISPSINFNSCFLKLPGCVPIDVCASFRRIYSSSEKYSLRYFLEKCGLDGKADMPFDKMWKICSEARKQPSEITKQGMHEIANYCVIDALRCQELMLKRNVINEYREVASIAYVSLFDSHYYAGGMKVCNLLGAEAWKRDILISMVPNENKESRQFPGAYVFPPEKGLEMRRPVTGLDFASLYPSIIMTYNLSPEKMILSPEKAAALMRDGKDLHNIEFPFSGRAIRSWSIRHGNNPGEKGLYPSVLESLLQKRNAMKAQLASLKKKKEEMEANGLTKSPEYDSINFDCNCLDSKQKTLKLYMNSFYGETGNTLSPFFMLEIAGGVTSAGQRNIKDVAEFVRKKGFKIKYGDTDSLYLVAPDSYYDQCDLAYNGGKGTISKLDYWTEMVKITMDVMGKLRNAVNTYLKIKSRSSYLQMAYEEVLFPVCFTGKKKYFGVAHEKVVNFKPKNLFIRGVDTVKQGKSQLFKTIGERIMWKAMDINNDRSLHEIVEDVLREAIANSKQWSFDQFIETDAWKPQVNNQCIQNFMRRMRRERKEYERLIPEPGGRFSYVVTHPEELFDLRGRKLNPNKYDKMEFVDVAKELGKEIDLYHYFEKTIVGLCARFIMYEKKYEPGPTDGIMKLSDMDKKYNQIDCHAQKKAKSWLESYIKKIIVMNGLTYEMVRSRGEAYQRAYRNALKEARAMLLQKLGVVYEKFHGDWLCFEDFMTSNPAESLWRRFEKCAGKYVDEKNLTVDGGTKENILSNSAQHLDKLARYIAECNEFFPKLVYHMRCKEHESIPKEIGHLSTIRKNEVINERPSLPHLTDDEQETLENVRNLWNNHLVTVKRKFSNNPKRQE</sequence>
<dbReference type="AlphaFoldDB" id="A0A2I1GA14"/>
<dbReference type="SMART" id="SM00486">
    <property type="entry name" value="POLBc"/>
    <property type="match status" value="1"/>
</dbReference>
<dbReference type="GO" id="GO:0003887">
    <property type="term" value="F:DNA-directed DNA polymerase activity"/>
    <property type="evidence" value="ECO:0007669"/>
    <property type="project" value="UniProtKB-KW"/>
</dbReference>
<feature type="domain" description="DNA-directed DNA polymerase family B exonuclease" evidence="10">
    <location>
        <begin position="189"/>
        <end position="337"/>
    </location>
</feature>
<dbReference type="Pfam" id="PF00136">
    <property type="entry name" value="DNA_pol_B"/>
    <property type="match status" value="2"/>
</dbReference>
<dbReference type="GO" id="GO:0000166">
    <property type="term" value="F:nucleotide binding"/>
    <property type="evidence" value="ECO:0007669"/>
    <property type="project" value="InterPro"/>
</dbReference>
<feature type="coiled-coil region" evidence="8">
    <location>
        <begin position="642"/>
        <end position="669"/>
    </location>
</feature>
<evidence type="ECO:0000256" key="8">
    <source>
        <dbReference type="SAM" id="Coils"/>
    </source>
</evidence>
<keyword evidence="5 7" id="KW-0238">DNA-binding</keyword>
<dbReference type="Gene3D" id="3.30.420.10">
    <property type="entry name" value="Ribonuclease H-like superfamily/Ribonuclease H"/>
    <property type="match status" value="1"/>
</dbReference>
<feature type="domain" description="DNA-directed DNA polymerase family B multifunctional" evidence="9">
    <location>
        <begin position="795"/>
        <end position="997"/>
    </location>
</feature>
<dbReference type="InterPro" id="IPR006134">
    <property type="entry name" value="DNA-dir_DNA_pol_B_multi_dom"/>
</dbReference>
<comment type="caution">
    <text evidence="11">The sequence shown here is derived from an EMBL/GenBank/DDBJ whole genome shotgun (WGS) entry which is preliminary data.</text>
</comment>
<dbReference type="SUPFAM" id="SSF56672">
    <property type="entry name" value="DNA/RNA polymerases"/>
    <property type="match status" value="1"/>
</dbReference>
<protein>
    <recommendedName>
        <fullName evidence="7">DNA polymerase</fullName>
        <ecNumber evidence="7">2.7.7.7</ecNumber>
    </recommendedName>
</protein>
<dbReference type="Pfam" id="PF03104">
    <property type="entry name" value="DNA_pol_B_exo1"/>
    <property type="match status" value="1"/>
</dbReference>
<dbReference type="InterPro" id="IPR006172">
    <property type="entry name" value="DNA-dir_DNA_pol_B"/>
</dbReference>
<dbReference type="PROSITE" id="PS00116">
    <property type="entry name" value="DNA_POLYMERASE_B"/>
    <property type="match status" value="1"/>
</dbReference>
<dbReference type="InterPro" id="IPR023211">
    <property type="entry name" value="DNA_pol_palm_dom_sf"/>
</dbReference>
<dbReference type="Gene3D" id="3.90.1600.10">
    <property type="entry name" value="Palm domain of DNA polymerase"/>
    <property type="match status" value="1"/>
</dbReference>
<dbReference type="GO" id="GO:0003677">
    <property type="term" value="F:DNA binding"/>
    <property type="evidence" value="ECO:0007669"/>
    <property type="project" value="UniProtKB-KW"/>
</dbReference>
<evidence type="ECO:0000256" key="1">
    <source>
        <dbReference type="ARBA" id="ARBA00005755"/>
    </source>
</evidence>
<dbReference type="InterPro" id="IPR017964">
    <property type="entry name" value="DNA-dir_DNA_pol_B_CS"/>
</dbReference>
<evidence type="ECO:0000256" key="4">
    <source>
        <dbReference type="ARBA" id="ARBA00022932"/>
    </source>
</evidence>
<proteinExistence type="inferred from homology"/>
<dbReference type="VEuPathDB" id="FungiDB:RhiirA1_477846"/>
<dbReference type="PRINTS" id="PR00106">
    <property type="entry name" value="DNAPOLB"/>
</dbReference>
<dbReference type="EC" id="2.7.7.7" evidence="7"/>
<reference evidence="11 12" key="1">
    <citation type="submission" date="2015-10" db="EMBL/GenBank/DDBJ databases">
        <title>Genome analyses suggest a sexual origin of heterokaryosis in a supposedly ancient asexual fungus.</title>
        <authorList>
            <person name="Ropars J."/>
            <person name="Sedzielewska K."/>
            <person name="Noel J."/>
            <person name="Charron P."/>
            <person name="Farinelli L."/>
            <person name="Marton T."/>
            <person name="Kruger M."/>
            <person name="Pelin A."/>
            <person name="Brachmann A."/>
            <person name="Corradi N."/>
        </authorList>
    </citation>
    <scope>NUCLEOTIDE SEQUENCE [LARGE SCALE GENOMIC DNA]</scope>
    <source>
        <strain evidence="11 12">A4</strain>
    </source>
</reference>
<dbReference type="InterPro" id="IPR012337">
    <property type="entry name" value="RNaseH-like_sf"/>
</dbReference>
<evidence type="ECO:0000256" key="6">
    <source>
        <dbReference type="ARBA" id="ARBA00049244"/>
    </source>
</evidence>
<dbReference type="PANTHER" id="PTHR10322:SF23">
    <property type="entry name" value="DNA POLYMERASE DELTA CATALYTIC SUBUNIT"/>
    <property type="match status" value="1"/>
</dbReference>
<dbReference type="Gene3D" id="1.10.287.690">
    <property type="entry name" value="Helix hairpin bin"/>
    <property type="match status" value="1"/>
</dbReference>
<evidence type="ECO:0000256" key="5">
    <source>
        <dbReference type="ARBA" id="ARBA00023125"/>
    </source>
</evidence>
<dbReference type="InterPro" id="IPR050240">
    <property type="entry name" value="DNA_pol_type-B"/>
</dbReference>
<accession>A0A2I1GA14</accession>
<name>A0A2I1GA14_9GLOM</name>
<dbReference type="VEuPathDB" id="FungiDB:RhiirFUN_007038"/>
<evidence type="ECO:0000259" key="9">
    <source>
        <dbReference type="Pfam" id="PF00136"/>
    </source>
</evidence>